<reference evidence="1" key="1">
    <citation type="submission" date="2021-04" db="EMBL/GenBank/DDBJ databases">
        <title>Isolation of p-tert-butylphenol degrading bacteria Sphingobium phenoxybenzoativorans Tas13 from active sludge.</title>
        <authorList>
            <person name="Li Y."/>
        </authorList>
    </citation>
    <scope>NUCLEOTIDE SEQUENCE</scope>
    <source>
        <strain evidence="1">Tas13</strain>
    </source>
</reference>
<keyword evidence="2" id="KW-1185">Reference proteome</keyword>
<evidence type="ECO:0000313" key="2">
    <source>
        <dbReference type="Proteomes" id="UP000681425"/>
    </source>
</evidence>
<evidence type="ECO:0000313" key="1">
    <source>
        <dbReference type="EMBL" id="QUT07339.1"/>
    </source>
</evidence>
<proteinExistence type="predicted"/>
<dbReference type="EMBL" id="CP073910">
    <property type="protein sequence ID" value="QUT07339.1"/>
    <property type="molecule type" value="Genomic_DNA"/>
</dbReference>
<dbReference type="Proteomes" id="UP000681425">
    <property type="component" value="Chromosome"/>
</dbReference>
<dbReference type="RefSeq" id="WP_212610501.1">
    <property type="nucleotide sequence ID" value="NZ_CP073910.1"/>
</dbReference>
<accession>A0A975KAF9</accession>
<dbReference type="PANTHER" id="PTHR34846">
    <property type="entry name" value="4-CARBOXYMUCONOLACTONE DECARBOXYLASE FAMILY PROTEIN (AFU_ORTHOLOGUE AFUA_6G11590)"/>
    <property type="match status" value="1"/>
</dbReference>
<sequence>MPNVDVPPQNGADPLGFVLGQYAPEIGSAAGNFVRSVYQSLRLPLRVAEAARYRTAQINGCLVCQDFRAGDHLDGYLESIGGDTASSLVARGGQKPDEAFYQAVSDWKNSSLFNTQERLAMDYSERLAENPRDLSYDADFWNEMREAFSDSEITELTLAIGCWMAMGRFTHALGLDSVCMTDMLQPAA</sequence>
<dbReference type="InterPro" id="IPR029032">
    <property type="entry name" value="AhpD-like"/>
</dbReference>
<dbReference type="AlphaFoldDB" id="A0A975KAF9"/>
<dbReference type="SUPFAM" id="SSF69118">
    <property type="entry name" value="AhpD-like"/>
    <property type="match status" value="1"/>
</dbReference>
<dbReference type="PANTHER" id="PTHR34846:SF10">
    <property type="entry name" value="CYTOPLASMIC PROTEIN"/>
    <property type="match status" value="1"/>
</dbReference>
<gene>
    <name evidence="1" type="ORF">KFK14_08030</name>
</gene>
<organism evidence="1 2">
    <name type="scientific">Sphingobium phenoxybenzoativorans</name>
    <dbReference type="NCBI Taxonomy" id="1592790"/>
    <lineage>
        <taxon>Bacteria</taxon>
        <taxon>Pseudomonadati</taxon>
        <taxon>Pseudomonadota</taxon>
        <taxon>Alphaproteobacteria</taxon>
        <taxon>Sphingomonadales</taxon>
        <taxon>Sphingomonadaceae</taxon>
        <taxon>Sphingobium</taxon>
    </lineage>
</organism>
<dbReference type="KEGG" id="spph:KFK14_08030"/>
<name>A0A975KAF9_9SPHN</name>
<dbReference type="Gene3D" id="1.20.1290.10">
    <property type="entry name" value="AhpD-like"/>
    <property type="match status" value="1"/>
</dbReference>
<protein>
    <submittedName>
        <fullName evidence="1">Carboxymuconolactone decarboxylase family protein</fullName>
    </submittedName>
</protein>